<evidence type="ECO:0000313" key="1">
    <source>
        <dbReference type="EMBL" id="SVC70255.1"/>
    </source>
</evidence>
<accession>A0A382PCB8</accession>
<proteinExistence type="predicted"/>
<dbReference type="EMBL" id="UINC01105945">
    <property type="protein sequence ID" value="SVC70255.1"/>
    <property type="molecule type" value="Genomic_DNA"/>
</dbReference>
<protein>
    <submittedName>
        <fullName evidence="1">Uncharacterized protein</fullName>
    </submittedName>
</protein>
<name>A0A382PCB8_9ZZZZ</name>
<organism evidence="1">
    <name type="scientific">marine metagenome</name>
    <dbReference type="NCBI Taxonomy" id="408172"/>
    <lineage>
        <taxon>unclassified sequences</taxon>
        <taxon>metagenomes</taxon>
        <taxon>ecological metagenomes</taxon>
    </lineage>
</organism>
<sequence length="38" mass="3887">MDKILPAQVRVTIIGGGIDGSGAACNLAKFVRTGIVML</sequence>
<dbReference type="AlphaFoldDB" id="A0A382PCB8"/>
<gene>
    <name evidence="1" type="ORF">METZ01_LOCUS323109</name>
</gene>
<reference evidence="1" key="1">
    <citation type="submission" date="2018-05" db="EMBL/GenBank/DDBJ databases">
        <authorList>
            <person name="Lanie J.A."/>
            <person name="Ng W.-L."/>
            <person name="Kazmierczak K.M."/>
            <person name="Andrzejewski T.M."/>
            <person name="Davidsen T.M."/>
            <person name="Wayne K.J."/>
            <person name="Tettelin H."/>
            <person name="Glass J.I."/>
            <person name="Rusch D."/>
            <person name="Podicherti R."/>
            <person name="Tsui H.-C.T."/>
            <person name="Winkler M.E."/>
        </authorList>
    </citation>
    <scope>NUCLEOTIDE SEQUENCE</scope>
</reference>